<reference evidence="8 9" key="1">
    <citation type="journal article" date="2017" name="BMC Genomics">
        <title>Comparative genomic and phylogenomic analyses of the Bifidobacteriaceae family.</title>
        <authorList>
            <person name="Lugli G.A."/>
            <person name="Milani C."/>
            <person name="Turroni F."/>
            <person name="Duranti S."/>
            <person name="Mancabelli L."/>
            <person name="Mangifesta M."/>
            <person name="Ferrario C."/>
            <person name="Modesto M."/>
            <person name="Mattarelli P."/>
            <person name="Jiri K."/>
            <person name="van Sinderen D."/>
            <person name="Ventura M."/>
        </authorList>
    </citation>
    <scope>NUCLEOTIDE SEQUENCE [LARGE SCALE GENOMIC DNA]</scope>
    <source>
        <strain evidence="8 9">DSM 100202</strain>
    </source>
</reference>
<evidence type="ECO:0000313" key="9">
    <source>
        <dbReference type="Proteomes" id="UP000216074"/>
    </source>
</evidence>
<dbReference type="AlphaFoldDB" id="A0A261G0V5"/>
<feature type="domain" description="AMP-dependent synthetase/ligase" evidence="7">
    <location>
        <begin position="37"/>
        <end position="440"/>
    </location>
</feature>
<dbReference type="PROSITE" id="PS00455">
    <property type="entry name" value="AMP_BINDING"/>
    <property type="match status" value="1"/>
</dbReference>
<dbReference type="Pfam" id="PF00501">
    <property type="entry name" value="AMP-binding"/>
    <property type="match status" value="1"/>
</dbReference>
<dbReference type="GO" id="GO:0004467">
    <property type="term" value="F:long-chain fatty acid-CoA ligase activity"/>
    <property type="evidence" value="ECO:0007669"/>
    <property type="project" value="TreeGrafter"/>
</dbReference>
<evidence type="ECO:0000256" key="1">
    <source>
        <dbReference type="ARBA" id="ARBA00006432"/>
    </source>
</evidence>
<feature type="compositionally biased region" description="Basic and acidic residues" evidence="6">
    <location>
        <begin position="661"/>
        <end position="705"/>
    </location>
</feature>
<dbReference type="EMBL" id="MWWY01000015">
    <property type="protein sequence ID" value="OZG65008.1"/>
    <property type="molecule type" value="Genomic_DNA"/>
</dbReference>
<evidence type="ECO:0000313" key="8">
    <source>
        <dbReference type="EMBL" id="OZG65008.1"/>
    </source>
</evidence>
<dbReference type="InterPro" id="IPR020845">
    <property type="entry name" value="AMP-binding_CS"/>
</dbReference>
<dbReference type="Gene3D" id="3.40.50.12780">
    <property type="entry name" value="N-terminal domain of ligase-like"/>
    <property type="match status" value="1"/>
</dbReference>
<dbReference type="GO" id="GO:0016020">
    <property type="term" value="C:membrane"/>
    <property type="evidence" value="ECO:0007669"/>
    <property type="project" value="TreeGrafter"/>
</dbReference>
<comment type="similarity">
    <text evidence="1">Belongs to the ATP-dependent AMP-binding enzyme family.</text>
</comment>
<evidence type="ECO:0000256" key="3">
    <source>
        <dbReference type="ARBA" id="ARBA00022832"/>
    </source>
</evidence>
<dbReference type="SUPFAM" id="SSF56801">
    <property type="entry name" value="Acetyl-CoA synthetase-like"/>
    <property type="match status" value="1"/>
</dbReference>
<evidence type="ECO:0000256" key="4">
    <source>
        <dbReference type="ARBA" id="ARBA00023098"/>
    </source>
</evidence>
<dbReference type="Proteomes" id="UP000216074">
    <property type="component" value="Unassembled WGS sequence"/>
</dbReference>
<dbReference type="InterPro" id="IPR000873">
    <property type="entry name" value="AMP-dep_synth/lig_dom"/>
</dbReference>
<feature type="region of interest" description="Disordered" evidence="6">
    <location>
        <begin position="659"/>
        <end position="705"/>
    </location>
</feature>
<evidence type="ECO:0000256" key="6">
    <source>
        <dbReference type="SAM" id="MobiDB-lite"/>
    </source>
</evidence>
<dbReference type="CDD" id="cd05907">
    <property type="entry name" value="VL_LC_FACS_like"/>
    <property type="match status" value="1"/>
</dbReference>
<name>A0A261G0V5_9BIFI</name>
<protein>
    <recommendedName>
        <fullName evidence="5">Acyl-CoA synthetase</fullName>
    </recommendedName>
</protein>
<dbReference type="InterPro" id="IPR042099">
    <property type="entry name" value="ANL_N_sf"/>
</dbReference>
<keyword evidence="9" id="KW-1185">Reference proteome</keyword>
<keyword evidence="4" id="KW-0443">Lipid metabolism</keyword>
<gene>
    <name evidence="8" type="ORF">BHAP_0757</name>
</gene>
<proteinExistence type="inferred from homology"/>
<dbReference type="Pfam" id="PF23562">
    <property type="entry name" value="AMP-binding_C_3"/>
    <property type="match status" value="1"/>
</dbReference>
<comment type="caution">
    <text evidence="8">The sequence shown here is derived from an EMBL/GenBank/DDBJ whole genome shotgun (WGS) entry which is preliminary data.</text>
</comment>
<dbReference type="PANTHER" id="PTHR43272">
    <property type="entry name" value="LONG-CHAIN-FATTY-ACID--COA LIGASE"/>
    <property type="match status" value="1"/>
</dbReference>
<sequence>MFGRGQVKLYSIRMLREYSVDTIRPTTEKDTIYSLLAHRVERDPDDLIAQWQDDETRQWHDVTAGQMGERVRQVAKGLMGLGVKAGSMVLIYSATCYEWGVVDFACAAIGAVSVPVYETDSAKQATNIVEDVNPVIAFAGDYAHAQVLDQIRAGRESLRYVFNFKAAGLDAVADFGESVSDEELNRAIDRVKADDMATIVYTSGSTGKPKGAMLSHRNFTHTVLNGYEVLNDMLYQPSRLLLFLPLAHCFARYIQYVAIGSHGVVGYIPGAKHLLADLRGFKPTYLLGVPRVFEKVYNAASQKAGNGIQGRIFAKAVTHFVQWSKDEQETGRHSLKARVEHAFFMKTVGASIRSALGPNLKYLACGGAPLNVDLAHFFNGLDGITFIQGYGMTETAAPCMVNFQDSNRVGSVGHPGCAEVKLADDDELLIRGESVFLGYYRQPELTREVLQPDGWLHTGDLATIDDDGFIYITGRKKDIIITAGGKNISPAPMEDIIGTCPIVSHAVVVGDGKPFVAALIELDPEMTHSWLESQGLDPDMPMSEVADSDAVRAFIQQYVDQANSNVSRAESVRKFAILEDTFSQDKGTLTASMKVVRPKVLQRYADVIDNVIYTPKTTAKPLPKTVQILDRTTETVKQASESVKQASENVTPMVRQAFDTMQDRIKRQSESAQEHEPESQEHEASSDSNSDEHDAPSTHDDNQEK</sequence>
<evidence type="ECO:0000256" key="2">
    <source>
        <dbReference type="ARBA" id="ARBA00022598"/>
    </source>
</evidence>
<dbReference type="PANTHER" id="PTHR43272:SF32">
    <property type="entry name" value="AMP-DEPENDENT SYNTHETASE_LIGASE DOMAIN-CONTAINING PROTEIN"/>
    <property type="match status" value="1"/>
</dbReference>
<evidence type="ECO:0000256" key="5">
    <source>
        <dbReference type="ARBA" id="ARBA00032875"/>
    </source>
</evidence>
<keyword evidence="2" id="KW-0436">Ligase</keyword>
<keyword evidence="3" id="KW-0276">Fatty acid metabolism</keyword>
<evidence type="ECO:0000259" key="7">
    <source>
        <dbReference type="Pfam" id="PF00501"/>
    </source>
</evidence>
<accession>A0A261G0V5</accession>
<organism evidence="8 9">
    <name type="scientific">Bifidobacterium hapali</name>
    <dbReference type="NCBI Taxonomy" id="1630172"/>
    <lineage>
        <taxon>Bacteria</taxon>
        <taxon>Bacillati</taxon>
        <taxon>Actinomycetota</taxon>
        <taxon>Actinomycetes</taxon>
        <taxon>Bifidobacteriales</taxon>
        <taxon>Bifidobacteriaceae</taxon>
        <taxon>Bifidobacterium</taxon>
    </lineage>
</organism>